<dbReference type="Proteomes" id="UP001596043">
    <property type="component" value="Unassembled WGS sequence"/>
</dbReference>
<keyword evidence="2" id="KW-1185">Reference proteome</keyword>
<dbReference type="InterPro" id="IPR019619">
    <property type="entry name" value="DUF2490"/>
</dbReference>
<accession>A0ABV9HRE0</accession>
<gene>
    <name evidence="1" type="ORF">ACFO3O_02435</name>
</gene>
<organism evidence="1 2">
    <name type="scientific">Dokdonia ponticola</name>
    <dbReference type="NCBI Taxonomy" id="2041041"/>
    <lineage>
        <taxon>Bacteria</taxon>
        <taxon>Pseudomonadati</taxon>
        <taxon>Bacteroidota</taxon>
        <taxon>Flavobacteriia</taxon>
        <taxon>Flavobacteriales</taxon>
        <taxon>Flavobacteriaceae</taxon>
        <taxon>Dokdonia</taxon>
    </lineage>
</organism>
<name>A0ABV9HRE0_9FLAO</name>
<dbReference type="Pfam" id="PF10677">
    <property type="entry name" value="DUF2490"/>
    <property type="match status" value="1"/>
</dbReference>
<evidence type="ECO:0000313" key="2">
    <source>
        <dbReference type="Proteomes" id="UP001596043"/>
    </source>
</evidence>
<evidence type="ECO:0000313" key="1">
    <source>
        <dbReference type="EMBL" id="MFC4632744.1"/>
    </source>
</evidence>
<comment type="caution">
    <text evidence="1">The sequence shown here is derived from an EMBL/GenBank/DDBJ whole genome shotgun (WGS) entry which is preliminary data.</text>
</comment>
<dbReference type="EMBL" id="JBHSFV010000001">
    <property type="protein sequence ID" value="MFC4632744.1"/>
    <property type="molecule type" value="Genomic_DNA"/>
</dbReference>
<reference evidence="2" key="1">
    <citation type="journal article" date="2019" name="Int. J. Syst. Evol. Microbiol.">
        <title>The Global Catalogue of Microorganisms (GCM) 10K type strain sequencing project: providing services to taxonomists for standard genome sequencing and annotation.</title>
        <authorList>
            <consortium name="The Broad Institute Genomics Platform"/>
            <consortium name="The Broad Institute Genome Sequencing Center for Infectious Disease"/>
            <person name="Wu L."/>
            <person name="Ma J."/>
        </authorList>
    </citation>
    <scope>NUCLEOTIDE SEQUENCE [LARGE SCALE GENOMIC DNA]</scope>
    <source>
        <strain evidence="2">YJ-61-S</strain>
    </source>
</reference>
<protein>
    <submittedName>
        <fullName evidence="1">DUF2490 domain-containing protein</fullName>
    </submittedName>
</protein>
<dbReference type="RefSeq" id="WP_379976948.1">
    <property type="nucleotide sequence ID" value="NZ_JBHSFV010000001.1"/>
</dbReference>
<proteinExistence type="predicted"/>
<sequence>MKQFIIGLLITLPFLNVTAQERETHYSSWNTININKKLNDKWSVNSEFNFRRTNFLRDWEQFIVRPFVHYTFENDLDIAVGYSYIKNYSYAPYSTPIDAIENNIFQQLTIKHSFSTFSFDHRLRFEERFIDTIINNGDNSYTINGTTYRNRFRYKFQITVPIKNFNTTQGVSIVLYDEAFLDFGNGLRPEKLDQNWMFLGFVFRASEHIKIRSGYHDIYAKRSDLFINNQVWETTVTYKI</sequence>